<comment type="subunit">
    <text evidence="3 10">Monomer.</text>
</comment>
<dbReference type="Gene3D" id="3.30.420.10">
    <property type="entry name" value="Ribonuclease H-like superfamily/Ribonuclease H"/>
    <property type="match status" value="1"/>
</dbReference>
<dbReference type="InterPro" id="IPR012337">
    <property type="entry name" value="RNaseH-like_sf"/>
</dbReference>
<dbReference type="GO" id="GO:0003676">
    <property type="term" value="F:nucleic acid binding"/>
    <property type="evidence" value="ECO:0007669"/>
    <property type="project" value="InterPro"/>
</dbReference>
<dbReference type="NCBIfam" id="NF001236">
    <property type="entry name" value="PRK00203.1"/>
    <property type="match status" value="1"/>
</dbReference>
<dbReference type="EC" id="3.1.26.4" evidence="4 10"/>
<dbReference type="GO" id="GO:0004523">
    <property type="term" value="F:RNA-DNA hybrid ribonuclease activity"/>
    <property type="evidence" value="ECO:0007669"/>
    <property type="project" value="UniProtKB-UniRule"/>
</dbReference>
<keyword evidence="7 10" id="KW-0255">Endonuclease</keyword>
<organism evidence="12 13">
    <name type="scientific">Candidatus Nomurabacteria bacterium GW2011_GWE1_35_16</name>
    <dbReference type="NCBI Taxonomy" id="1618761"/>
    <lineage>
        <taxon>Bacteria</taxon>
        <taxon>Candidatus Nomuraibacteriota</taxon>
    </lineage>
</organism>
<keyword evidence="6 10" id="KW-0479">Metal-binding</keyword>
<evidence type="ECO:0000256" key="2">
    <source>
        <dbReference type="ARBA" id="ARBA00005300"/>
    </source>
</evidence>
<comment type="similarity">
    <text evidence="2 10">Belongs to the RNase H family.</text>
</comment>
<evidence type="ECO:0000256" key="1">
    <source>
        <dbReference type="ARBA" id="ARBA00000077"/>
    </source>
</evidence>
<dbReference type="Pfam" id="PF00075">
    <property type="entry name" value="RNase_H"/>
    <property type="match status" value="1"/>
</dbReference>
<comment type="function">
    <text evidence="10">Endonuclease that specifically degrades the RNA of RNA-DNA hybrids.</text>
</comment>
<dbReference type="PANTHER" id="PTHR10642">
    <property type="entry name" value="RIBONUCLEASE H1"/>
    <property type="match status" value="1"/>
</dbReference>
<reference evidence="12 13" key="1">
    <citation type="journal article" date="2015" name="Nature">
        <title>rRNA introns, odd ribosomes, and small enigmatic genomes across a large radiation of phyla.</title>
        <authorList>
            <person name="Brown C.T."/>
            <person name="Hug L.A."/>
            <person name="Thomas B.C."/>
            <person name="Sharon I."/>
            <person name="Castelle C.J."/>
            <person name="Singh A."/>
            <person name="Wilkins M.J."/>
            <person name="Williams K.H."/>
            <person name="Banfield J.F."/>
        </authorList>
    </citation>
    <scope>NUCLEOTIDE SEQUENCE [LARGE SCALE GENOMIC DNA]</scope>
</reference>
<evidence type="ECO:0000313" key="13">
    <source>
        <dbReference type="Proteomes" id="UP000034952"/>
    </source>
</evidence>
<comment type="catalytic activity">
    <reaction evidence="1 10">
        <text>Endonucleolytic cleavage to 5'-phosphomonoester.</text>
        <dbReference type="EC" id="3.1.26.4"/>
    </reaction>
</comment>
<dbReference type="CDD" id="cd09278">
    <property type="entry name" value="RNase_HI_prokaryote_like"/>
    <property type="match status" value="1"/>
</dbReference>
<proteinExistence type="inferred from homology"/>
<dbReference type="PATRIC" id="fig|1618761.3.peg.629"/>
<feature type="binding site" evidence="10">
    <location>
        <position position="88"/>
    </location>
    <ligand>
        <name>Mg(2+)</name>
        <dbReference type="ChEBI" id="CHEBI:18420"/>
        <label>1</label>
    </ligand>
</feature>
<evidence type="ECO:0000256" key="7">
    <source>
        <dbReference type="ARBA" id="ARBA00022759"/>
    </source>
</evidence>
<evidence type="ECO:0000313" key="12">
    <source>
        <dbReference type="EMBL" id="KKP66075.1"/>
    </source>
</evidence>
<dbReference type="HAMAP" id="MF_00042">
    <property type="entry name" value="RNase_H"/>
    <property type="match status" value="1"/>
</dbReference>
<feature type="binding site" evidence="10">
    <location>
        <position position="10"/>
    </location>
    <ligand>
        <name>Mg(2+)</name>
        <dbReference type="ChEBI" id="CHEBI:18420"/>
        <label>1</label>
    </ligand>
</feature>
<name>A0A0G0DSX2_9BACT</name>
<accession>A0A0G0DSX2</accession>
<dbReference type="GO" id="GO:0043137">
    <property type="term" value="P:DNA replication, removal of RNA primer"/>
    <property type="evidence" value="ECO:0007669"/>
    <property type="project" value="TreeGrafter"/>
</dbReference>
<evidence type="ECO:0000259" key="11">
    <source>
        <dbReference type="PROSITE" id="PS50879"/>
    </source>
</evidence>
<evidence type="ECO:0000256" key="3">
    <source>
        <dbReference type="ARBA" id="ARBA00011245"/>
    </source>
</evidence>
<evidence type="ECO:0000256" key="8">
    <source>
        <dbReference type="ARBA" id="ARBA00022801"/>
    </source>
</evidence>
<dbReference type="EMBL" id="LBPY01000013">
    <property type="protein sequence ID" value="KKP66075.1"/>
    <property type="molecule type" value="Genomic_DNA"/>
</dbReference>
<dbReference type="Proteomes" id="UP000034952">
    <property type="component" value="Unassembled WGS sequence"/>
</dbReference>
<keyword evidence="5 10" id="KW-0540">Nuclease</keyword>
<feature type="binding site" evidence="10">
    <location>
        <position position="10"/>
    </location>
    <ligand>
        <name>Mg(2+)</name>
        <dbReference type="ChEBI" id="CHEBI:18420"/>
        <label>2</label>
    </ligand>
</feature>
<evidence type="ECO:0000256" key="10">
    <source>
        <dbReference type="HAMAP-Rule" id="MF_00042"/>
    </source>
</evidence>
<evidence type="ECO:0000256" key="5">
    <source>
        <dbReference type="ARBA" id="ARBA00022722"/>
    </source>
</evidence>
<dbReference type="PANTHER" id="PTHR10642:SF26">
    <property type="entry name" value="RIBONUCLEASE H1"/>
    <property type="match status" value="1"/>
</dbReference>
<comment type="subcellular location">
    <subcellularLocation>
        <location evidence="10">Cytoplasm</location>
    </subcellularLocation>
</comment>
<dbReference type="InterPro" id="IPR050092">
    <property type="entry name" value="RNase_H"/>
</dbReference>
<dbReference type="InterPro" id="IPR022892">
    <property type="entry name" value="RNaseHI"/>
</dbReference>
<dbReference type="SUPFAM" id="SSF53098">
    <property type="entry name" value="Ribonuclease H-like"/>
    <property type="match status" value="1"/>
</dbReference>
<keyword evidence="10" id="KW-0963">Cytoplasm</keyword>
<keyword evidence="8 10" id="KW-0378">Hydrolase</keyword>
<sequence length="165" mass="18504">MNKTLEIYTDGSSLGNPGPGGWGVVILISNQNNNELKVESEKLKVIELGGGEKNTTNNRMELQAVIEALKYICTRQDLVQSEVTIHADSAYVLGGVTTWIHGWEKNGWKTANKKPVMNQELWKELIGYVREFKGKINWQKVKGHSGHVYNDKADEIATSYASRQK</sequence>
<dbReference type="GO" id="GO:0005737">
    <property type="term" value="C:cytoplasm"/>
    <property type="evidence" value="ECO:0007669"/>
    <property type="project" value="UniProtKB-SubCell"/>
</dbReference>
<feature type="binding site" evidence="10">
    <location>
        <position position="61"/>
    </location>
    <ligand>
        <name>Mg(2+)</name>
        <dbReference type="ChEBI" id="CHEBI:18420"/>
        <label>1</label>
    </ligand>
</feature>
<evidence type="ECO:0000256" key="6">
    <source>
        <dbReference type="ARBA" id="ARBA00022723"/>
    </source>
</evidence>
<dbReference type="InterPro" id="IPR036397">
    <property type="entry name" value="RNaseH_sf"/>
</dbReference>
<evidence type="ECO:0000256" key="4">
    <source>
        <dbReference type="ARBA" id="ARBA00012180"/>
    </source>
</evidence>
<comment type="cofactor">
    <cofactor evidence="10">
        <name>Mg(2+)</name>
        <dbReference type="ChEBI" id="CHEBI:18420"/>
    </cofactor>
    <text evidence="10">Binds 1 Mg(2+) ion per subunit. May bind a second metal ion at a regulatory site, or after substrate binding.</text>
</comment>
<dbReference type="InterPro" id="IPR002156">
    <property type="entry name" value="RNaseH_domain"/>
</dbReference>
<dbReference type="AlphaFoldDB" id="A0A0G0DSX2"/>
<feature type="binding site" evidence="10">
    <location>
        <position position="154"/>
    </location>
    <ligand>
        <name>Mg(2+)</name>
        <dbReference type="ChEBI" id="CHEBI:18420"/>
        <label>2</label>
    </ligand>
</feature>
<protein>
    <recommendedName>
        <fullName evidence="4 10">Ribonuclease H</fullName>
        <shortName evidence="10">RNase H</shortName>
        <ecNumber evidence="4 10">3.1.26.4</ecNumber>
    </recommendedName>
</protein>
<gene>
    <name evidence="10" type="primary">rnhA</name>
    <name evidence="12" type="ORF">UR64_C0013G0034</name>
</gene>
<keyword evidence="9 10" id="KW-0460">Magnesium</keyword>
<dbReference type="GO" id="GO:0000287">
    <property type="term" value="F:magnesium ion binding"/>
    <property type="evidence" value="ECO:0007669"/>
    <property type="project" value="UniProtKB-UniRule"/>
</dbReference>
<feature type="domain" description="RNase H type-1" evidence="11">
    <location>
        <begin position="1"/>
        <end position="162"/>
    </location>
</feature>
<comment type="caution">
    <text evidence="12">The sequence shown here is derived from an EMBL/GenBank/DDBJ whole genome shotgun (WGS) entry which is preliminary data.</text>
</comment>
<evidence type="ECO:0000256" key="9">
    <source>
        <dbReference type="ARBA" id="ARBA00022842"/>
    </source>
</evidence>
<dbReference type="PROSITE" id="PS50879">
    <property type="entry name" value="RNASE_H_1"/>
    <property type="match status" value="1"/>
</dbReference>